<keyword evidence="5" id="KW-1185">Reference proteome</keyword>
<gene>
    <name evidence="4" type="ORF">CEY00_Acc09731</name>
</gene>
<organism evidence="4 5">
    <name type="scientific">Actinidia chinensis var. chinensis</name>
    <name type="common">Chinese soft-hair kiwi</name>
    <dbReference type="NCBI Taxonomy" id="1590841"/>
    <lineage>
        <taxon>Eukaryota</taxon>
        <taxon>Viridiplantae</taxon>
        <taxon>Streptophyta</taxon>
        <taxon>Embryophyta</taxon>
        <taxon>Tracheophyta</taxon>
        <taxon>Spermatophyta</taxon>
        <taxon>Magnoliopsida</taxon>
        <taxon>eudicotyledons</taxon>
        <taxon>Gunneridae</taxon>
        <taxon>Pentapetalae</taxon>
        <taxon>asterids</taxon>
        <taxon>Ericales</taxon>
        <taxon>Actinidiaceae</taxon>
        <taxon>Actinidia</taxon>
    </lineage>
</organism>
<dbReference type="STRING" id="1590841.A0A2R6RBA2"/>
<evidence type="ECO:0000313" key="5">
    <source>
        <dbReference type="Proteomes" id="UP000241394"/>
    </source>
</evidence>
<protein>
    <submittedName>
        <fullName evidence="4">Stigma-specific STIG1-like protein</fullName>
    </submittedName>
</protein>
<evidence type="ECO:0000256" key="2">
    <source>
        <dbReference type="ARBA" id="ARBA00022729"/>
    </source>
</evidence>
<sequence length="154" mass="17243">MKCIKVLFMLAMLMAFIVTISATSGEEDMSPYNDENYETTEAYDFPLHESQEQTSLRGANRLLAQRTRATMTCNKYPRLCHAKGSPGPDCCKKRCVNVMTDRLNCGNCGNKCKYSEICCKGHCVNPRNNKRHCGGCDNKCKKGSMCVYGMCSYA</sequence>
<feature type="signal peptide" evidence="3">
    <location>
        <begin position="1"/>
        <end position="22"/>
    </location>
</feature>
<dbReference type="PANTHER" id="PTHR33227:SF21">
    <property type="entry name" value="F12F1.21 PROTEIN"/>
    <property type="match status" value="1"/>
</dbReference>
<dbReference type="InterPro" id="IPR006969">
    <property type="entry name" value="Stig-like"/>
</dbReference>
<evidence type="ECO:0000256" key="1">
    <source>
        <dbReference type="ARBA" id="ARBA00006010"/>
    </source>
</evidence>
<dbReference type="Pfam" id="PF04885">
    <property type="entry name" value="Stig1"/>
    <property type="match status" value="1"/>
</dbReference>
<dbReference type="OMA" id="PGATCCQ"/>
<dbReference type="PANTHER" id="PTHR33227">
    <property type="entry name" value="STIGMA-SPECIFIC STIG1-LIKE PROTEIN 3"/>
    <property type="match status" value="1"/>
</dbReference>
<dbReference type="OrthoDB" id="5421723at2759"/>
<proteinExistence type="inferred from homology"/>
<reference evidence="5" key="2">
    <citation type="journal article" date="2018" name="BMC Genomics">
        <title>A manually annotated Actinidia chinensis var. chinensis (kiwifruit) genome highlights the challenges associated with draft genomes and gene prediction in plants.</title>
        <authorList>
            <person name="Pilkington S.M."/>
            <person name="Crowhurst R."/>
            <person name="Hilario E."/>
            <person name="Nardozza S."/>
            <person name="Fraser L."/>
            <person name="Peng Y."/>
            <person name="Gunaseelan K."/>
            <person name="Simpson R."/>
            <person name="Tahir J."/>
            <person name="Deroles S.C."/>
            <person name="Templeton K."/>
            <person name="Luo Z."/>
            <person name="Davy M."/>
            <person name="Cheng C."/>
            <person name="McNeilage M."/>
            <person name="Scaglione D."/>
            <person name="Liu Y."/>
            <person name="Zhang Q."/>
            <person name="Datson P."/>
            <person name="De Silva N."/>
            <person name="Gardiner S.E."/>
            <person name="Bassett H."/>
            <person name="Chagne D."/>
            <person name="McCallum J."/>
            <person name="Dzierzon H."/>
            <person name="Deng C."/>
            <person name="Wang Y.Y."/>
            <person name="Barron L."/>
            <person name="Manako K."/>
            <person name="Bowen J."/>
            <person name="Foster T.M."/>
            <person name="Erridge Z.A."/>
            <person name="Tiffin H."/>
            <person name="Waite C.N."/>
            <person name="Davies K.M."/>
            <person name="Grierson E.P."/>
            <person name="Laing W.A."/>
            <person name="Kirk R."/>
            <person name="Chen X."/>
            <person name="Wood M."/>
            <person name="Montefiori M."/>
            <person name="Brummell D.A."/>
            <person name="Schwinn K.E."/>
            <person name="Catanach A."/>
            <person name="Fullerton C."/>
            <person name="Li D."/>
            <person name="Meiyalaghan S."/>
            <person name="Nieuwenhuizen N."/>
            <person name="Read N."/>
            <person name="Prakash R."/>
            <person name="Hunter D."/>
            <person name="Zhang H."/>
            <person name="McKenzie M."/>
            <person name="Knabel M."/>
            <person name="Harris A."/>
            <person name="Allan A.C."/>
            <person name="Gleave A."/>
            <person name="Chen A."/>
            <person name="Janssen B.J."/>
            <person name="Plunkett B."/>
            <person name="Ampomah-Dwamena C."/>
            <person name="Voogd C."/>
            <person name="Leif D."/>
            <person name="Lafferty D."/>
            <person name="Souleyre E.J.F."/>
            <person name="Varkonyi-Gasic E."/>
            <person name="Gambi F."/>
            <person name="Hanley J."/>
            <person name="Yao J.L."/>
            <person name="Cheung J."/>
            <person name="David K.M."/>
            <person name="Warren B."/>
            <person name="Marsh K."/>
            <person name="Snowden K.C."/>
            <person name="Lin-Wang K."/>
            <person name="Brian L."/>
            <person name="Martinez-Sanchez M."/>
            <person name="Wang M."/>
            <person name="Ileperuma N."/>
            <person name="Macnee N."/>
            <person name="Campin R."/>
            <person name="McAtee P."/>
            <person name="Drummond R.S.M."/>
            <person name="Espley R.V."/>
            <person name="Ireland H.S."/>
            <person name="Wu R."/>
            <person name="Atkinson R.G."/>
            <person name="Karunairetnam S."/>
            <person name="Bulley S."/>
            <person name="Chunkath S."/>
            <person name="Hanley Z."/>
            <person name="Storey R."/>
            <person name="Thrimawithana A.H."/>
            <person name="Thomson S."/>
            <person name="David C."/>
            <person name="Testolin R."/>
            <person name="Huang H."/>
            <person name="Hellens R.P."/>
            <person name="Schaffer R.J."/>
        </authorList>
    </citation>
    <scope>NUCLEOTIDE SEQUENCE [LARGE SCALE GENOMIC DNA]</scope>
    <source>
        <strain evidence="5">cv. Red5</strain>
    </source>
</reference>
<dbReference type="Gramene" id="PSS24815">
    <property type="protein sequence ID" value="PSS24815"/>
    <property type="gene ID" value="CEY00_Acc09731"/>
</dbReference>
<evidence type="ECO:0000256" key="3">
    <source>
        <dbReference type="SAM" id="SignalP"/>
    </source>
</evidence>
<accession>A0A2R6RBA2</accession>
<dbReference type="Proteomes" id="UP000241394">
    <property type="component" value="Chromosome LG8"/>
</dbReference>
<comment type="caution">
    <text evidence="4">The sequence shown here is derived from an EMBL/GenBank/DDBJ whole genome shotgun (WGS) entry which is preliminary data.</text>
</comment>
<name>A0A2R6RBA2_ACTCC</name>
<evidence type="ECO:0000313" key="4">
    <source>
        <dbReference type="EMBL" id="PSS24815.1"/>
    </source>
</evidence>
<dbReference type="EMBL" id="NKQK01000008">
    <property type="protein sequence ID" value="PSS24815.1"/>
    <property type="molecule type" value="Genomic_DNA"/>
</dbReference>
<dbReference type="AlphaFoldDB" id="A0A2R6RBA2"/>
<reference evidence="4 5" key="1">
    <citation type="submission" date="2017-07" db="EMBL/GenBank/DDBJ databases">
        <title>An improved, manually edited Actinidia chinensis var. chinensis (kiwifruit) genome highlights the challenges associated with draft genomes and gene prediction in plants.</title>
        <authorList>
            <person name="Pilkington S."/>
            <person name="Crowhurst R."/>
            <person name="Hilario E."/>
            <person name="Nardozza S."/>
            <person name="Fraser L."/>
            <person name="Peng Y."/>
            <person name="Gunaseelan K."/>
            <person name="Simpson R."/>
            <person name="Tahir J."/>
            <person name="Deroles S."/>
            <person name="Templeton K."/>
            <person name="Luo Z."/>
            <person name="Davy M."/>
            <person name="Cheng C."/>
            <person name="Mcneilage M."/>
            <person name="Scaglione D."/>
            <person name="Liu Y."/>
            <person name="Zhang Q."/>
            <person name="Datson P."/>
            <person name="De Silva N."/>
            <person name="Gardiner S."/>
            <person name="Bassett H."/>
            <person name="Chagne D."/>
            <person name="Mccallum J."/>
            <person name="Dzierzon H."/>
            <person name="Deng C."/>
            <person name="Wang Y.-Y."/>
            <person name="Barron N."/>
            <person name="Manako K."/>
            <person name="Bowen J."/>
            <person name="Foster T."/>
            <person name="Erridge Z."/>
            <person name="Tiffin H."/>
            <person name="Waite C."/>
            <person name="Davies K."/>
            <person name="Grierson E."/>
            <person name="Laing W."/>
            <person name="Kirk R."/>
            <person name="Chen X."/>
            <person name="Wood M."/>
            <person name="Montefiori M."/>
            <person name="Brummell D."/>
            <person name="Schwinn K."/>
            <person name="Catanach A."/>
            <person name="Fullerton C."/>
            <person name="Li D."/>
            <person name="Meiyalaghan S."/>
            <person name="Nieuwenhuizen N."/>
            <person name="Read N."/>
            <person name="Prakash R."/>
            <person name="Hunter D."/>
            <person name="Zhang H."/>
            <person name="Mckenzie M."/>
            <person name="Knabel M."/>
            <person name="Harris A."/>
            <person name="Allan A."/>
            <person name="Chen A."/>
            <person name="Janssen B."/>
            <person name="Plunkett B."/>
            <person name="Dwamena C."/>
            <person name="Voogd C."/>
            <person name="Leif D."/>
            <person name="Lafferty D."/>
            <person name="Souleyre E."/>
            <person name="Varkonyi-Gasic E."/>
            <person name="Gambi F."/>
            <person name="Hanley J."/>
            <person name="Yao J.-L."/>
            <person name="Cheung J."/>
            <person name="David K."/>
            <person name="Warren B."/>
            <person name="Marsh K."/>
            <person name="Snowden K."/>
            <person name="Lin-Wang K."/>
            <person name="Brian L."/>
            <person name="Martinez-Sanchez M."/>
            <person name="Wang M."/>
            <person name="Ileperuma N."/>
            <person name="Macnee N."/>
            <person name="Campin R."/>
            <person name="Mcatee P."/>
            <person name="Drummond R."/>
            <person name="Espley R."/>
            <person name="Ireland H."/>
            <person name="Wu R."/>
            <person name="Atkinson R."/>
            <person name="Karunairetnam S."/>
            <person name="Bulley S."/>
            <person name="Chunkath S."/>
            <person name="Hanley Z."/>
            <person name="Storey R."/>
            <person name="Thrimawithana A."/>
            <person name="Thomson S."/>
            <person name="David C."/>
            <person name="Testolin R."/>
        </authorList>
    </citation>
    <scope>NUCLEOTIDE SEQUENCE [LARGE SCALE GENOMIC DNA]</scope>
    <source>
        <strain evidence="5">cv. Red5</strain>
        <tissue evidence="4">Young leaf</tissue>
    </source>
</reference>
<comment type="similarity">
    <text evidence="1">Belongs to the STIG1 family.</text>
</comment>
<feature type="chain" id="PRO_5015307178" evidence="3">
    <location>
        <begin position="23"/>
        <end position="154"/>
    </location>
</feature>
<keyword evidence="2 3" id="KW-0732">Signal</keyword>
<dbReference type="InParanoid" id="A0A2R6RBA2"/>